<proteinExistence type="inferred from homology"/>
<feature type="transmembrane region" description="Helical" evidence="5">
    <location>
        <begin position="255"/>
        <end position="279"/>
    </location>
</feature>
<evidence type="ECO:0000256" key="5">
    <source>
        <dbReference type="RuleBase" id="RU362121"/>
    </source>
</evidence>
<dbReference type="EMBL" id="JARKIF010000040">
    <property type="protein sequence ID" value="KAJ7609476.1"/>
    <property type="molecule type" value="Genomic_DNA"/>
</dbReference>
<keyword evidence="2 5" id="KW-0479">Metal-binding</keyword>
<dbReference type="GO" id="GO:0016020">
    <property type="term" value="C:membrane"/>
    <property type="evidence" value="ECO:0007669"/>
    <property type="project" value="TreeGrafter"/>
</dbReference>
<keyword evidence="1 5" id="KW-0349">Heme</keyword>
<evidence type="ECO:0000256" key="2">
    <source>
        <dbReference type="ARBA" id="ARBA00022723"/>
    </source>
</evidence>
<evidence type="ECO:0000256" key="4">
    <source>
        <dbReference type="ARBA" id="ARBA00038168"/>
    </source>
</evidence>
<comment type="caution">
    <text evidence="7">The sequence shown here is derived from an EMBL/GenBank/DDBJ whole genome shotgun (WGS) entry which is preliminary data.</text>
</comment>
<dbReference type="InterPro" id="IPR050668">
    <property type="entry name" value="Cytochrome_b5"/>
</dbReference>
<dbReference type="PANTHER" id="PTHR19359:SF14">
    <property type="entry name" value="CYTOCHROME B5 A"/>
    <property type="match status" value="1"/>
</dbReference>
<dbReference type="Gene3D" id="3.10.120.10">
    <property type="entry name" value="Cytochrome b5-like heme/steroid binding domain"/>
    <property type="match status" value="1"/>
</dbReference>
<dbReference type="SMART" id="SM01117">
    <property type="entry name" value="Cyt-b5"/>
    <property type="match status" value="1"/>
</dbReference>
<dbReference type="PANTHER" id="PTHR19359">
    <property type="entry name" value="CYTOCHROME B5"/>
    <property type="match status" value="1"/>
</dbReference>
<dbReference type="PROSITE" id="PS50255">
    <property type="entry name" value="CYTOCHROME_B5_2"/>
    <property type="match status" value="1"/>
</dbReference>
<keyword evidence="5" id="KW-0812">Transmembrane</keyword>
<comment type="caution">
    <text evidence="5">Lacks conserved residue(s) required for the propagation of feature annotation.</text>
</comment>
<dbReference type="GO" id="GO:0020037">
    <property type="term" value="F:heme binding"/>
    <property type="evidence" value="ECO:0007669"/>
    <property type="project" value="UniProtKB-UniRule"/>
</dbReference>
<evidence type="ECO:0000256" key="1">
    <source>
        <dbReference type="ARBA" id="ARBA00022617"/>
    </source>
</evidence>
<reference evidence="7" key="1">
    <citation type="submission" date="2023-03" db="EMBL/GenBank/DDBJ databases">
        <title>Massive genome expansion in bonnet fungi (Mycena s.s.) driven by repeated elements and novel gene families across ecological guilds.</title>
        <authorList>
            <consortium name="Lawrence Berkeley National Laboratory"/>
            <person name="Harder C.B."/>
            <person name="Miyauchi S."/>
            <person name="Viragh M."/>
            <person name="Kuo A."/>
            <person name="Thoen E."/>
            <person name="Andreopoulos B."/>
            <person name="Lu D."/>
            <person name="Skrede I."/>
            <person name="Drula E."/>
            <person name="Henrissat B."/>
            <person name="Morin E."/>
            <person name="Kohler A."/>
            <person name="Barry K."/>
            <person name="LaButti K."/>
            <person name="Morin E."/>
            <person name="Salamov A."/>
            <person name="Lipzen A."/>
            <person name="Mereny Z."/>
            <person name="Hegedus B."/>
            <person name="Baldrian P."/>
            <person name="Stursova M."/>
            <person name="Weitz H."/>
            <person name="Taylor A."/>
            <person name="Grigoriev I.V."/>
            <person name="Nagy L.G."/>
            <person name="Martin F."/>
            <person name="Kauserud H."/>
        </authorList>
    </citation>
    <scope>NUCLEOTIDE SEQUENCE</scope>
    <source>
        <strain evidence="7">9284</strain>
    </source>
</reference>
<dbReference type="SUPFAM" id="SSF55856">
    <property type="entry name" value="Cytochrome b5-like heme/steroid binding domain"/>
    <property type="match status" value="1"/>
</dbReference>
<sequence length="355" mass="37553">MSDLPTYSAATVATHNSFTDCWVSHKGKVYDITRFIYEHPGGDSVLIQFAAGQDVEELMAGRDGGPHDHSEAAYAELDRYVVGTLEAEADTELDVQLMKSTLRDLQTTASDLFAEASKLSTFGEQGAQLRETSESAKTLFRQAVTESHKEALAVLNSHPEALKSSSQKMRTRLASVRNALLRFTGQVSVWGESITVDKESLITTRRYHMRKLASSSGGSGLETALYAAIAATIAGIAGVVAGVSPLAGAVPPNGVAGMSVPVAGSILVAVEFVSLGGVLSSKSKLAKERTARENEIASIQSEITSASSIRGALEAETQSALAKVAVLQKVWASVGRDAATPENVGVYMREYVASV</sequence>
<dbReference type="GO" id="GO:0046872">
    <property type="term" value="F:metal ion binding"/>
    <property type="evidence" value="ECO:0007669"/>
    <property type="project" value="UniProtKB-UniRule"/>
</dbReference>
<evidence type="ECO:0000256" key="3">
    <source>
        <dbReference type="ARBA" id="ARBA00023004"/>
    </source>
</evidence>
<name>A0AAD7F8U9_9AGAR</name>
<comment type="similarity">
    <text evidence="4 5">Belongs to the cytochrome b5 family.</text>
</comment>
<feature type="transmembrane region" description="Helical" evidence="5">
    <location>
        <begin position="224"/>
        <end position="243"/>
    </location>
</feature>
<organism evidence="7 8">
    <name type="scientific">Roridomyces roridus</name>
    <dbReference type="NCBI Taxonomy" id="1738132"/>
    <lineage>
        <taxon>Eukaryota</taxon>
        <taxon>Fungi</taxon>
        <taxon>Dikarya</taxon>
        <taxon>Basidiomycota</taxon>
        <taxon>Agaricomycotina</taxon>
        <taxon>Agaricomycetes</taxon>
        <taxon>Agaricomycetidae</taxon>
        <taxon>Agaricales</taxon>
        <taxon>Marasmiineae</taxon>
        <taxon>Mycenaceae</taxon>
        <taxon>Roridomyces</taxon>
    </lineage>
</organism>
<evidence type="ECO:0000259" key="6">
    <source>
        <dbReference type="PROSITE" id="PS50255"/>
    </source>
</evidence>
<dbReference type="AlphaFoldDB" id="A0AAD7F8U9"/>
<dbReference type="Pfam" id="PF00173">
    <property type="entry name" value="Cyt-b5"/>
    <property type="match status" value="1"/>
</dbReference>
<dbReference type="InterPro" id="IPR036400">
    <property type="entry name" value="Cyt_B5-like_heme/steroid_sf"/>
</dbReference>
<keyword evidence="5" id="KW-0472">Membrane</keyword>
<accession>A0AAD7F8U9</accession>
<keyword evidence="8" id="KW-1185">Reference proteome</keyword>
<evidence type="ECO:0000313" key="7">
    <source>
        <dbReference type="EMBL" id="KAJ7609476.1"/>
    </source>
</evidence>
<dbReference type="InterPro" id="IPR001199">
    <property type="entry name" value="Cyt_B5-like_heme/steroid-bd"/>
</dbReference>
<protein>
    <recommendedName>
        <fullName evidence="6">Cytochrome b5 heme-binding domain-containing protein</fullName>
    </recommendedName>
</protein>
<dbReference type="Proteomes" id="UP001221142">
    <property type="component" value="Unassembled WGS sequence"/>
</dbReference>
<evidence type="ECO:0000313" key="8">
    <source>
        <dbReference type="Proteomes" id="UP001221142"/>
    </source>
</evidence>
<keyword evidence="3 5" id="KW-0408">Iron</keyword>
<feature type="domain" description="Cytochrome b5 heme-binding" evidence="6">
    <location>
        <begin position="4"/>
        <end position="86"/>
    </location>
</feature>
<keyword evidence="5" id="KW-1133">Transmembrane helix</keyword>
<dbReference type="InterPro" id="IPR018506">
    <property type="entry name" value="Cyt_B5_heme-BS"/>
</dbReference>
<gene>
    <name evidence="7" type="ORF">FB45DRAFT_944542</name>
</gene>
<dbReference type="PROSITE" id="PS00191">
    <property type="entry name" value="CYTOCHROME_B5_1"/>
    <property type="match status" value="1"/>
</dbReference>